<gene>
    <name evidence="1" type="ORF">BJ138DRAFT_1088682</name>
</gene>
<evidence type="ECO:0000313" key="1">
    <source>
        <dbReference type="EMBL" id="KAH7909903.1"/>
    </source>
</evidence>
<accession>A0ACB8A9Y6</accession>
<protein>
    <submittedName>
        <fullName evidence="1">Uncharacterized protein</fullName>
    </submittedName>
</protein>
<comment type="caution">
    <text evidence="1">The sequence shown here is derived from an EMBL/GenBank/DDBJ whole genome shotgun (WGS) entry which is preliminary data.</text>
</comment>
<dbReference type="Proteomes" id="UP000790377">
    <property type="component" value="Unassembled WGS sequence"/>
</dbReference>
<keyword evidence="2" id="KW-1185">Reference proteome</keyword>
<proteinExistence type="predicted"/>
<name>A0ACB8A9Y6_9AGAM</name>
<evidence type="ECO:0000313" key="2">
    <source>
        <dbReference type="Proteomes" id="UP000790377"/>
    </source>
</evidence>
<dbReference type="EMBL" id="MU267736">
    <property type="protein sequence ID" value="KAH7909903.1"/>
    <property type="molecule type" value="Genomic_DNA"/>
</dbReference>
<sequence>MEGSASKVIQNTLIRKVHLAHADLSQATQLWDVECIDGRVKRVSPASNSDVYGALSTDKELPESPQNEDIDGGGGVLIPSLCHAHIHLDKCFILGQCEPLTTGSLPEALRVTNKAKATFPQNPDDFFDRASRLIRESVESGVTCMRAYVEVDTAVELFCLDGGFLCAKEWAGVCDVQIVGMSFDLPHNLRRRSLIAPPEAFAQEALYSDANSASPGRNYELLVRGISKAGVSVIGSAPWVEPSIPHARKNITHILGLAMMHNLHADFHLDYNVDPETEPMVWYVIDQMREMGWTKSSSTKCVTLGHATRLGLFTDGEWIKLKDAMKELPLEIVGLPQSDMYMMGRPGATGVVPLGGRTLDVPRIWHEHGIHVALSVNNVENAFTPQGSVDPLTLASLGVGVFQAGTEASWRELLRAVTVSSKSAIGLGDVNNTTTKDIQKSAQEDSELVPQIGDLADFVIVHEARRWQSTVLNPTFDRTTVYRGRIVAQRKAQRWNAATEARKVMSSVS</sequence>
<organism evidence="1 2">
    <name type="scientific">Hygrophoropsis aurantiaca</name>
    <dbReference type="NCBI Taxonomy" id="72124"/>
    <lineage>
        <taxon>Eukaryota</taxon>
        <taxon>Fungi</taxon>
        <taxon>Dikarya</taxon>
        <taxon>Basidiomycota</taxon>
        <taxon>Agaricomycotina</taxon>
        <taxon>Agaricomycetes</taxon>
        <taxon>Agaricomycetidae</taxon>
        <taxon>Boletales</taxon>
        <taxon>Coniophorineae</taxon>
        <taxon>Hygrophoropsidaceae</taxon>
        <taxon>Hygrophoropsis</taxon>
    </lineage>
</organism>
<reference evidence="1" key="1">
    <citation type="journal article" date="2021" name="New Phytol.">
        <title>Evolutionary innovations through gain and loss of genes in the ectomycorrhizal Boletales.</title>
        <authorList>
            <person name="Wu G."/>
            <person name="Miyauchi S."/>
            <person name="Morin E."/>
            <person name="Kuo A."/>
            <person name="Drula E."/>
            <person name="Varga T."/>
            <person name="Kohler A."/>
            <person name="Feng B."/>
            <person name="Cao Y."/>
            <person name="Lipzen A."/>
            <person name="Daum C."/>
            <person name="Hundley H."/>
            <person name="Pangilinan J."/>
            <person name="Johnson J."/>
            <person name="Barry K."/>
            <person name="LaButti K."/>
            <person name="Ng V."/>
            <person name="Ahrendt S."/>
            <person name="Min B."/>
            <person name="Choi I.G."/>
            <person name="Park H."/>
            <person name="Plett J.M."/>
            <person name="Magnuson J."/>
            <person name="Spatafora J.W."/>
            <person name="Nagy L.G."/>
            <person name="Henrissat B."/>
            <person name="Grigoriev I.V."/>
            <person name="Yang Z.L."/>
            <person name="Xu J."/>
            <person name="Martin F.M."/>
        </authorList>
    </citation>
    <scope>NUCLEOTIDE SEQUENCE</scope>
    <source>
        <strain evidence="1">ATCC 28755</strain>
    </source>
</reference>